<evidence type="ECO:0000313" key="3">
    <source>
        <dbReference type="Proteomes" id="UP000198932"/>
    </source>
</evidence>
<dbReference type="Gene3D" id="2.30.110.10">
    <property type="entry name" value="Electron Transport, Fmn-binding Protein, Chain A"/>
    <property type="match status" value="1"/>
</dbReference>
<proteinExistence type="predicted"/>
<organism evidence="2 3">
    <name type="scientific">Halorubrum sodomense</name>
    <dbReference type="NCBI Taxonomy" id="35743"/>
    <lineage>
        <taxon>Archaea</taxon>
        <taxon>Methanobacteriati</taxon>
        <taxon>Methanobacteriota</taxon>
        <taxon>Stenosarchaea group</taxon>
        <taxon>Halobacteria</taxon>
        <taxon>Halobacteriales</taxon>
        <taxon>Haloferacaceae</taxon>
        <taxon>Halorubrum</taxon>
    </lineage>
</organism>
<dbReference type="RefSeq" id="WP_092922189.1">
    <property type="nucleotide sequence ID" value="NZ_FOYN01000003.1"/>
</dbReference>
<reference evidence="3" key="1">
    <citation type="submission" date="2016-10" db="EMBL/GenBank/DDBJ databases">
        <authorList>
            <person name="Varghese N."/>
            <person name="Submissions S."/>
        </authorList>
    </citation>
    <scope>NUCLEOTIDE SEQUENCE [LARGE SCALE GENOMIC DNA]</scope>
    <source>
        <strain evidence="3">RD 26</strain>
    </source>
</reference>
<evidence type="ECO:0000256" key="1">
    <source>
        <dbReference type="SAM" id="MobiDB-lite"/>
    </source>
</evidence>
<dbReference type="AlphaFoldDB" id="A0A1I6H1T7"/>
<name>A0A1I6H1T7_HALSD</name>
<dbReference type="SUPFAM" id="SSF50475">
    <property type="entry name" value="FMN-binding split barrel"/>
    <property type="match status" value="1"/>
</dbReference>
<evidence type="ECO:0000313" key="2">
    <source>
        <dbReference type="EMBL" id="SFR48342.1"/>
    </source>
</evidence>
<dbReference type="EMBL" id="FOYN01000003">
    <property type="protein sequence ID" value="SFR48342.1"/>
    <property type="molecule type" value="Genomic_DNA"/>
</dbReference>
<protein>
    <recommendedName>
        <fullName evidence="4">Pyridoxamine 5'-phosphate oxidase</fullName>
    </recommendedName>
</protein>
<dbReference type="OrthoDB" id="139492at2157"/>
<feature type="region of interest" description="Disordered" evidence="1">
    <location>
        <begin position="85"/>
        <end position="104"/>
    </location>
</feature>
<keyword evidence="3" id="KW-1185">Reference proteome</keyword>
<dbReference type="Proteomes" id="UP000198932">
    <property type="component" value="Unassembled WGS sequence"/>
</dbReference>
<sequence>MDPTGPWDRERVDEFLGSARVPVRLGCRTPSDRPWIVSLWFAWEPEAGSGEGAEGGSGEPTGAIRCATSASADLVEFVEHDDHVSFDVSTNDPPYKGVRGRGHATVAPDDDKRLLRTLLRRYLGGVDNATADRLLRPEREEVEIRIEPERLHAWDYSERMKSTDRSGRTGPADE</sequence>
<gene>
    <name evidence="2" type="ORF">SAMN04487937_2315</name>
</gene>
<dbReference type="InterPro" id="IPR012349">
    <property type="entry name" value="Split_barrel_FMN-bd"/>
</dbReference>
<evidence type="ECO:0008006" key="4">
    <source>
        <dbReference type="Google" id="ProtNLM"/>
    </source>
</evidence>
<accession>A0A1I6H1T7</accession>